<dbReference type="GO" id="GO:0006123">
    <property type="term" value="P:mitochondrial electron transport, cytochrome c to oxygen"/>
    <property type="evidence" value="ECO:0007669"/>
    <property type="project" value="InterPro"/>
</dbReference>
<evidence type="ECO:0000256" key="1">
    <source>
        <dbReference type="ARBA" id="ARBA00022723"/>
    </source>
</evidence>
<dbReference type="PROSITE" id="PS51359">
    <property type="entry name" value="COX5B_2"/>
    <property type="match status" value="1"/>
</dbReference>
<keyword evidence="1" id="KW-0479">Metal-binding</keyword>
<dbReference type="SUPFAM" id="SSF57802">
    <property type="entry name" value="Rubredoxin-like"/>
    <property type="match status" value="1"/>
</dbReference>
<reference evidence="3" key="1">
    <citation type="submission" date="2021-01" db="EMBL/GenBank/DDBJ databases">
        <authorList>
            <person name="Corre E."/>
            <person name="Pelletier E."/>
            <person name="Niang G."/>
            <person name="Scheremetjew M."/>
            <person name="Finn R."/>
            <person name="Kale V."/>
            <person name="Holt S."/>
            <person name="Cochrane G."/>
            <person name="Meng A."/>
            <person name="Brown T."/>
            <person name="Cohen L."/>
        </authorList>
    </citation>
    <scope>NUCLEOTIDE SEQUENCE</scope>
    <source>
        <strain evidence="3">Clade-D-RCC2572</strain>
    </source>
</reference>
<sequence length="124" mass="13606">MLRRAVISSTRARARVEALFATTRASSGGVVTNLENATGLYKAELEGRLKGEDVFDHHAFLRSPTGTKEAPCVVESTMEYRVVGAPDPDDDSIIHWGRLEEGAPAMKIGNEWFIHKRVGGGHHH</sequence>
<dbReference type="PANTHER" id="PTHR10122:SF0">
    <property type="entry name" value="CYTOCHROME C OXIDASE SUBUNIT 5B, ISOFORM A-RELATED"/>
    <property type="match status" value="1"/>
</dbReference>
<dbReference type="EMBL" id="HBEW01006415">
    <property type="protein sequence ID" value="CAD8585406.1"/>
    <property type="molecule type" value="Transcribed_RNA"/>
</dbReference>
<dbReference type="GO" id="GO:0046872">
    <property type="term" value="F:metal ion binding"/>
    <property type="evidence" value="ECO:0007669"/>
    <property type="project" value="UniProtKB-KW"/>
</dbReference>
<dbReference type="PANTHER" id="PTHR10122">
    <property type="entry name" value="CYTOCHROME C OXIDASE SUBUNIT 5B, MITOCHONDRIAL"/>
    <property type="match status" value="1"/>
</dbReference>
<protein>
    <submittedName>
        <fullName evidence="3">Uncharacterized protein</fullName>
    </submittedName>
</protein>
<evidence type="ECO:0000313" key="3">
    <source>
        <dbReference type="EMBL" id="CAD8585406.1"/>
    </source>
</evidence>
<dbReference type="Gene3D" id="2.60.11.10">
    <property type="entry name" value="Cytochrome c oxidase, subunit Vb"/>
    <property type="match status" value="1"/>
</dbReference>
<accession>A0A6U0ACT3</accession>
<evidence type="ECO:0000256" key="2">
    <source>
        <dbReference type="ARBA" id="ARBA00022833"/>
    </source>
</evidence>
<dbReference type="GO" id="GO:0005740">
    <property type="term" value="C:mitochondrial envelope"/>
    <property type="evidence" value="ECO:0007669"/>
    <property type="project" value="InterPro"/>
</dbReference>
<proteinExistence type="predicted"/>
<organism evidence="3">
    <name type="scientific">Ostreococcus mediterraneus</name>
    <dbReference type="NCBI Taxonomy" id="1486918"/>
    <lineage>
        <taxon>Eukaryota</taxon>
        <taxon>Viridiplantae</taxon>
        <taxon>Chlorophyta</taxon>
        <taxon>Mamiellophyceae</taxon>
        <taxon>Mamiellales</taxon>
        <taxon>Bathycoccaceae</taxon>
        <taxon>Ostreococcus</taxon>
    </lineage>
</organism>
<dbReference type="GO" id="GO:0045277">
    <property type="term" value="C:respiratory chain complex IV"/>
    <property type="evidence" value="ECO:0007669"/>
    <property type="project" value="InterPro"/>
</dbReference>
<dbReference type="InterPro" id="IPR002124">
    <property type="entry name" value="Cyt_c_oxidase_su5b"/>
</dbReference>
<gene>
    <name evidence="3" type="ORF">OMED0929_LOCUS5425</name>
</gene>
<dbReference type="Pfam" id="PF01215">
    <property type="entry name" value="COX5B"/>
    <property type="match status" value="1"/>
</dbReference>
<dbReference type="AlphaFoldDB" id="A0A6U0ACT3"/>
<keyword evidence="2" id="KW-0862">Zinc</keyword>
<name>A0A6U0ACT3_9CHLO</name>
<dbReference type="InterPro" id="IPR036972">
    <property type="entry name" value="Cyt_c_oxidase_su5b_sf"/>
</dbReference>